<evidence type="ECO:0000259" key="11">
    <source>
        <dbReference type="Pfam" id="PF21088"/>
    </source>
</evidence>
<keyword evidence="6 7" id="KW-0472">Membrane</keyword>
<dbReference type="InterPro" id="IPR023408">
    <property type="entry name" value="MscS_beta-dom_sf"/>
</dbReference>
<feature type="transmembrane region" description="Helical" evidence="7">
    <location>
        <begin position="191"/>
        <end position="211"/>
    </location>
</feature>
<keyword evidence="13" id="KW-1185">Reference proteome</keyword>
<dbReference type="PANTHER" id="PTHR30460">
    <property type="entry name" value="MODERATE CONDUCTANCE MECHANOSENSITIVE CHANNEL YBIO"/>
    <property type="match status" value="1"/>
</dbReference>
<evidence type="ECO:0000259" key="10">
    <source>
        <dbReference type="Pfam" id="PF21082"/>
    </source>
</evidence>
<dbReference type="InterPro" id="IPR011066">
    <property type="entry name" value="MscS_channel_C_sf"/>
</dbReference>
<evidence type="ECO:0000259" key="9">
    <source>
        <dbReference type="Pfam" id="PF00924"/>
    </source>
</evidence>
<feature type="transmembrane region" description="Helical" evidence="7">
    <location>
        <begin position="217"/>
        <end position="243"/>
    </location>
</feature>
<feature type="transmembrane region" description="Helical" evidence="7">
    <location>
        <begin position="343"/>
        <end position="362"/>
    </location>
</feature>
<feature type="transmembrane region" description="Helical" evidence="7">
    <location>
        <begin position="527"/>
        <end position="546"/>
    </location>
</feature>
<feature type="transmembrane region" description="Helical" evidence="7">
    <location>
        <begin position="136"/>
        <end position="153"/>
    </location>
</feature>
<dbReference type="InterPro" id="IPR011014">
    <property type="entry name" value="MscS_channel_TM-2"/>
</dbReference>
<organism evidence="12 13">
    <name type="scientific">Desulfotalea psychrophila (strain LSv54 / DSM 12343)</name>
    <dbReference type="NCBI Taxonomy" id="177439"/>
    <lineage>
        <taxon>Bacteria</taxon>
        <taxon>Pseudomonadati</taxon>
        <taxon>Thermodesulfobacteriota</taxon>
        <taxon>Desulfobulbia</taxon>
        <taxon>Desulfobulbales</taxon>
        <taxon>Desulfocapsaceae</taxon>
        <taxon>Desulfotalea</taxon>
    </lineage>
</organism>
<gene>
    <name evidence="12" type="ordered locus">DP1765</name>
</gene>
<dbReference type="InterPro" id="IPR045276">
    <property type="entry name" value="YbiO_bact"/>
</dbReference>
<keyword evidence="3" id="KW-1003">Cell membrane</keyword>
<dbReference type="KEGG" id="dps:DP1765"/>
<feature type="signal peptide" evidence="8">
    <location>
        <begin position="1"/>
        <end position="31"/>
    </location>
</feature>
<sequence length="772" mass="85670">MPNRSFLCLFVTLFFVSNLFLSVPSSLFAQAIPPSPAPSTQSTEKIQALMAGLSDEQVRAMLITELQNDAAVLPPEKLQRSRGPAIVFGTLLTSLDKTAYSSEKRLQKLIESVPLIIPSLKSTFLKLCPVGTSHGAVINLLWILLFIVTGLVAEKIFNVWITRHYFPPGDAIEEDGHIWTRLSAGVSRQMPGILGVFVLFFVSYLVNILTLGTQLPFVQLVFFSALIGLLFCRIIGMISKIFLSPATSALRILPLQESSARTVHRLIIAITVYIVFSTMFSILIYRLSGDYKAYILLMFLSASLLLLITAVCILVYKNRVKAYILSSEWGYGSGRLGTCRRHFASLWHLFSLLYLFILWILVVNTLGDSSVQSDSAFIFSFFALPIWFVLDKITQWTLHYGIGVLRPEAKDIEPEQLALRQEKDERFQHRVYTIGRLCLFIALMACLASLWNINLPLVEDFSRVIFDSVAVCAVSLVTWRVLSNWIEAKIEESLPKVEETGETEEKDDGDWGAGGASKSRAYTLLPMLRKFIGTILLVMVVMTLLAQLGIDIGPLLAGAGVIGLAIGFGAQKLVADMFSGFFYLLDDAFRVGEYLTAGKVSGTVENISLRNVFLRHHLGMLQIVPHSELGAITNFMRGGIIVKFNLDFPYDVDIDLVRRIIKKVGVAMLADEELGPDFIRPIKSQGVRGITNSVMTIRAKFTAHPGKQFVIRREAYRLITEALAKKGIHYAHRKVIVDVASHEDNMSLKAAGAAAMSSIQNDEEQAAAKASD</sequence>
<name>Q6AMD1_DESPS</name>
<dbReference type="HOGENOM" id="CLU_013626_3_0_7"/>
<dbReference type="InterPro" id="IPR049278">
    <property type="entry name" value="MS_channel_C"/>
</dbReference>
<dbReference type="OrthoDB" id="9784565at2"/>
<dbReference type="Pfam" id="PF21088">
    <property type="entry name" value="MS_channel_1st"/>
    <property type="match status" value="1"/>
</dbReference>
<dbReference type="eggNOG" id="COG0668">
    <property type="taxonomic scope" value="Bacteria"/>
</dbReference>
<dbReference type="InterPro" id="IPR010920">
    <property type="entry name" value="LSM_dom_sf"/>
</dbReference>
<dbReference type="Gene3D" id="2.30.30.60">
    <property type="match status" value="1"/>
</dbReference>
<evidence type="ECO:0000256" key="7">
    <source>
        <dbReference type="SAM" id="Phobius"/>
    </source>
</evidence>
<dbReference type="STRING" id="177439.DP1765"/>
<dbReference type="PANTHER" id="PTHR30460:SF0">
    <property type="entry name" value="MODERATE CONDUCTANCE MECHANOSENSITIVE CHANNEL YBIO"/>
    <property type="match status" value="1"/>
</dbReference>
<dbReference type="Pfam" id="PF21082">
    <property type="entry name" value="MS_channel_3rd"/>
    <property type="match status" value="1"/>
</dbReference>
<feature type="domain" description="Mechanosensitive ion channel MscS C-terminal" evidence="10">
    <location>
        <begin position="642"/>
        <end position="729"/>
    </location>
</feature>
<feature type="transmembrane region" description="Helical" evidence="7">
    <location>
        <begin position="293"/>
        <end position="316"/>
    </location>
</feature>
<feature type="domain" description="Mechanosensitive ion channel MscS" evidence="9">
    <location>
        <begin position="573"/>
        <end position="636"/>
    </location>
</feature>
<evidence type="ECO:0000256" key="2">
    <source>
        <dbReference type="ARBA" id="ARBA00008017"/>
    </source>
</evidence>
<feature type="chain" id="PRO_5004270421" evidence="8">
    <location>
        <begin position="32"/>
        <end position="772"/>
    </location>
</feature>
<feature type="domain" description="Mechanosensitive ion channel transmembrane helices 2/3" evidence="11">
    <location>
        <begin position="535"/>
        <end position="571"/>
    </location>
</feature>
<evidence type="ECO:0000256" key="1">
    <source>
        <dbReference type="ARBA" id="ARBA00004651"/>
    </source>
</evidence>
<proteinExistence type="inferred from homology"/>
<comment type="subcellular location">
    <subcellularLocation>
        <location evidence="1">Cell membrane</location>
        <topology evidence="1">Multi-pass membrane protein</topology>
    </subcellularLocation>
</comment>
<evidence type="ECO:0000256" key="6">
    <source>
        <dbReference type="ARBA" id="ARBA00023136"/>
    </source>
</evidence>
<reference evidence="13" key="1">
    <citation type="journal article" date="2004" name="Environ. Microbiol.">
        <title>The genome of Desulfotalea psychrophila, a sulfate-reducing bacterium from permanently cold Arctic sediments.</title>
        <authorList>
            <person name="Rabus R."/>
            <person name="Ruepp A."/>
            <person name="Frickey T."/>
            <person name="Rattei T."/>
            <person name="Fartmann B."/>
            <person name="Stark M."/>
            <person name="Bauer M."/>
            <person name="Zibat A."/>
            <person name="Lombardot T."/>
            <person name="Becker I."/>
            <person name="Amann J."/>
            <person name="Gellner K."/>
            <person name="Teeling H."/>
            <person name="Leuschner W.D."/>
            <person name="Gloeckner F.-O."/>
            <person name="Lupas A.N."/>
            <person name="Amann R."/>
            <person name="Klenk H.-P."/>
        </authorList>
    </citation>
    <scope>NUCLEOTIDE SEQUENCE [LARGE SCALE GENOMIC DNA]</scope>
    <source>
        <strain evidence="13">DSM 12343 / LSv54</strain>
    </source>
</reference>
<keyword evidence="5 7" id="KW-1133">Transmembrane helix</keyword>
<dbReference type="InterPro" id="IPR006685">
    <property type="entry name" value="MscS_channel_2nd"/>
</dbReference>
<feature type="transmembrane region" description="Helical" evidence="7">
    <location>
        <begin position="263"/>
        <end position="287"/>
    </location>
</feature>
<feature type="transmembrane region" description="Helical" evidence="7">
    <location>
        <begin position="464"/>
        <end position="482"/>
    </location>
</feature>
<dbReference type="EMBL" id="CR522870">
    <property type="protein sequence ID" value="CAG36494.1"/>
    <property type="molecule type" value="Genomic_DNA"/>
</dbReference>
<keyword evidence="8" id="KW-0732">Signal</keyword>
<dbReference type="Pfam" id="PF00924">
    <property type="entry name" value="MS_channel_2nd"/>
    <property type="match status" value="1"/>
</dbReference>
<keyword evidence="4 7" id="KW-0812">Transmembrane</keyword>
<comment type="similarity">
    <text evidence="2">Belongs to the MscS (TC 1.A.23) family.</text>
</comment>
<dbReference type="AlphaFoldDB" id="Q6AMD1"/>
<evidence type="ECO:0000256" key="3">
    <source>
        <dbReference type="ARBA" id="ARBA00022475"/>
    </source>
</evidence>
<dbReference type="Gene3D" id="3.30.70.100">
    <property type="match status" value="1"/>
</dbReference>
<dbReference type="Gene3D" id="1.10.287.1260">
    <property type="match status" value="1"/>
</dbReference>
<dbReference type="SUPFAM" id="SSF82689">
    <property type="entry name" value="Mechanosensitive channel protein MscS (YggB), C-terminal domain"/>
    <property type="match status" value="1"/>
</dbReference>
<protein>
    <submittedName>
        <fullName evidence="12">Conserved hypothetical membrane protein</fullName>
    </submittedName>
</protein>
<feature type="transmembrane region" description="Helical" evidence="7">
    <location>
        <begin position="431"/>
        <end position="452"/>
    </location>
</feature>
<dbReference type="SUPFAM" id="SSF82861">
    <property type="entry name" value="Mechanosensitive channel protein MscS (YggB), transmembrane region"/>
    <property type="match status" value="1"/>
</dbReference>
<evidence type="ECO:0000256" key="5">
    <source>
        <dbReference type="ARBA" id="ARBA00022989"/>
    </source>
</evidence>
<dbReference type="SUPFAM" id="SSF50182">
    <property type="entry name" value="Sm-like ribonucleoproteins"/>
    <property type="match status" value="1"/>
</dbReference>
<dbReference type="GO" id="GO:0005886">
    <property type="term" value="C:plasma membrane"/>
    <property type="evidence" value="ECO:0007669"/>
    <property type="project" value="UniProtKB-SubCell"/>
</dbReference>
<dbReference type="RefSeq" id="WP_011189006.1">
    <property type="nucleotide sequence ID" value="NC_006138.1"/>
</dbReference>
<feature type="transmembrane region" description="Helical" evidence="7">
    <location>
        <begin position="374"/>
        <end position="390"/>
    </location>
</feature>
<dbReference type="InterPro" id="IPR049142">
    <property type="entry name" value="MS_channel_1st"/>
</dbReference>
<evidence type="ECO:0000256" key="4">
    <source>
        <dbReference type="ARBA" id="ARBA00022692"/>
    </source>
</evidence>
<dbReference type="Proteomes" id="UP000000602">
    <property type="component" value="Chromosome"/>
</dbReference>
<evidence type="ECO:0000313" key="12">
    <source>
        <dbReference type="EMBL" id="CAG36494.1"/>
    </source>
</evidence>
<evidence type="ECO:0000256" key="8">
    <source>
        <dbReference type="SAM" id="SignalP"/>
    </source>
</evidence>
<accession>Q6AMD1</accession>
<dbReference type="GO" id="GO:0008381">
    <property type="term" value="F:mechanosensitive monoatomic ion channel activity"/>
    <property type="evidence" value="ECO:0007669"/>
    <property type="project" value="InterPro"/>
</dbReference>
<evidence type="ECO:0000313" key="13">
    <source>
        <dbReference type="Proteomes" id="UP000000602"/>
    </source>
</evidence>